<evidence type="ECO:0000259" key="10">
    <source>
        <dbReference type="Pfam" id="PF00298"/>
    </source>
</evidence>
<dbReference type="AlphaFoldDB" id="A0A937ALS7"/>
<evidence type="ECO:0000256" key="5">
    <source>
        <dbReference type="ARBA" id="ARBA00022980"/>
    </source>
</evidence>
<gene>
    <name evidence="7 12" type="primary">rplK</name>
    <name evidence="12" type="ORF">EU981_03380</name>
</gene>
<dbReference type="InterPro" id="IPR020784">
    <property type="entry name" value="Ribosomal_uL11_N"/>
</dbReference>
<dbReference type="HAMAP" id="MF_00736">
    <property type="entry name" value="Ribosomal_uL11"/>
    <property type="match status" value="1"/>
</dbReference>
<keyword evidence="5 7" id="KW-0689">Ribosomal protein</keyword>
<evidence type="ECO:0000256" key="7">
    <source>
        <dbReference type="HAMAP-Rule" id="MF_00736"/>
    </source>
</evidence>
<proteinExistence type="inferred from homology"/>
<dbReference type="InterPro" id="IPR000911">
    <property type="entry name" value="Ribosomal_uL11"/>
</dbReference>
<dbReference type="GO" id="GO:0070180">
    <property type="term" value="F:large ribosomal subunit rRNA binding"/>
    <property type="evidence" value="ECO:0007669"/>
    <property type="project" value="UniProtKB-UniRule"/>
</dbReference>
<dbReference type="Gene3D" id="1.10.10.250">
    <property type="entry name" value="Ribosomal protein L11, C-terminal domain"/>
    <property type="match status" value="1"/>
</dbReference>
<dbReference type="InterPro" id="IPR020785">
    <property type="entry name" value="Ribosomal_uL11_CS"/>
</dbReference>
<evidence type="ECO:0000313" key="13">
    <source>
        <dbReference type="Proteomes" id="UP000736856"/>
    </source>
</evidence>
<dbReference type="InterPro" id="IPR036769">
    <property type="entry name" value="Ribosomal_uL11_C_sf"/>
</dbReference>
<evidence type="ECO:0000256" key="3">
    <source>
        <dbReference type="ARBA" id="ARBA00022730"/>
    </source>
</evidence>
<dbReference type="PANTHER" id="PTHR11661:SF1">
    <property type="entry name" value="LARGE RIBOSOMAL SUBUNIT PROTEIN UL11M"/>
    <property type="match status" value="1"/>
</dbReference>
<protein>
    <recommendedName>
        <fullName evidence="7">Large ribosomal subunit protein uL11</fullName>
    </recommendedName>
</protein>
<dbReference type="InterPro" id="IPR006519">
    <property type="entry name" value="Ribosomal_uL11_bac-typ"/>
</dbReference>
<sequence>MAKKVVRRVKLEIDSGSAKPSPPVGPAIGQTGVPIMEFCKAFNAATKDMEKGIPIPTIVTCYQDKSFTFTMSQPPVSFFLKKESGIKSGSSAPGKEFCCSISREKIREIAERKIQDMSAVDIDGAMRTIEGSAFSMGINVVD</sequence>
<keyword evidence="4 7" id="KW-0694">RNA-binding</keyword>
<dbReference type="NCBIfam" id="TIGR01632">
    <property type="entry name" value="L11_bact"/>
    <property type="match status" value="1"/>
</dbReference>
<evidence type="ECO:0000256" key="6">
    <source>
        <dbReference type="ARBA" id="ARBA00023274"/>
    </source>
</evidence>
<name>A0A937ALS7_9HYPH</name>
<dbReference type="SMART" id="SM00649">
    <property type="entry name" value="RL11"/>
    <property type="match status" value="1"/>
</dbReference>
<evidence type="ECO:0000313" key="12">
    <source>
        <dbReference type="EMBL" id="MBL0849107.1"/>
    </source>
</evidence>
<feature type="domain" description="Large ribosomal subunit protein uL11 C-terminal" evidence="10">
    <location>
        <begin position="73"/>
        <end position="140"/>
    </location>
</feature>
<dbReference type="GO" id="GO:0022625">
    <property type="term" value="C:cytosolic large ribosomal subunit"/>
    <property type="evidence" value="ECO:0007669"/>
    <property type="project" value="TreeGrafter"/>
</dbReference>
<dbReference type="CDD" id="cd00349">
    <property type="entry name" value="Ribosomal_L11"/>
    <property type="match status" value="1"/>
</dbReference>
<evidence type="ECO:0000259" key="11">
    <source>
        <dbReference type="Pfam" id="PF03946"/>
    </source>
</evidence>
<accession>A0A937ALS7</accession>
<comment type="PTM">
    <text evidence="7 9">One or more lysine residues are methylated.</text>
</comment>
<evidence type="ECO:0000256" key="4">
    <source>
        <dbReference type="ARBA" id="ARBA00022884"/>
    </source>
</evidence>
<comment type="function">
    <text evidence="7 9">Forms part of the ribosomal stalk which helps the ribosome interact with GTP-bound translation factors.</text>
</comment>
<keyword evidence="3 7" id="KW-0699">rRNA-binding</keyword>
<dbReference type="InterPro" id="IPR020783">
    <property type="entry name" value="Ribosomal_uL11_C"/>
</dbReference>
<comment type="similarity">
    <text evidence="1 7 8">Belongs to the universal ribosomal protein uL11 family.</text>
</comment>
<dbReference type="FunFam" id="3.30.1550.10:FF:000005">
    <property type="entry name" value="50S ribosomal protein L11"/>
    <property type="match status" value="1"/>
</dbReference>
<dbReference type="PROSITE" id="PS00359">
    <property type="entry name" value="RIBOSOMAL_L11"/>
    <property type="match status" value="1"/>
</dbReference>
<dbReference type="SUPFAM" id="SSF54747">
    <property type="entry name" value="Ribosomal L11/L12e N-terminal domain"/>
    <property type="match status" value="1"/>
</dbReference>
<evidence type="ECO:0000256" key="1">
    <source>
        <dbReference type="ARBA" id="ARBA00010537"/>
    </source>
</evidence>
<dbReference type="SUPFAM" id="SSF46906">
    <property type="entry name" value="Ribosomal protein L11, C-terminal domain"/>
    <property type="match status" value="1"/>
</dbReference>
<dbReference type="PANTHER" id="PTHR11661">
    <property type="entry name" value="60S RIBOSOMAL PROTEIN L12"/>
    <property type="match status" value="1"/>
</dbReference>
<evidence type="ECO:0000256" key="9">
    <source>
        <dbReference type="RuleBase" id="RU003979"/>
    </source>
</evidence>
<keyword evidence="2 7" id="KW-0488">Methylation</keyword>
<dbReference type="Gene3D" id="3.30.1550.10">
    <property type="entry name" value="Ribosomal protein L11/L12, N-terminal domain"/>
    <property type="match status" value="1"/>
</dbReference>
<dbReference type="GO" id="GO:0003735">
    <property type="term" value="F:structural constituent of ribosome"/>
    <property type="evidence" value="ECO:0007669"/>
    <property type="project" value="InterPro"/>
</dbReference>
<evidence type="ECO:0000256" key="8">
    <source>
        <dbReference type="RuleBase" id="RU003978"/>
    </source>
</evidence>
<organism evidence="12 13">
    <name type="scientific">Candidatus Liberibacter ctenarytainae</name>
    <dbReference type="NCBI Taxonomy" id="2020335"/>
    <lineage>
        <taxon>Bacteria</taxon>
        <taxon>Pseudomonadati</taxon>
        <taxon>Pseudomonadota</taxon>
        <taxon>Alphaproteobacteria</taxon>
        <taxon>Hyphomicrobiales</taxon>
        <taxon>Rhizobiaceae</taxon>
        <taxon>Liberibacter</taxon>
    </lineage>
</organism>
<dbReference type="GO" id="GO:0006412">
    <property type="term" value="P:translation"/>
    <property type="evidence" value="ECO:0007669"/>
    <property type="project" value="UniProtKB-UniRule"/>
</dbReference>
<dbReference type="EMBL" id="SEOL01000005">
    <property type="protein sequence ID" value="MBL0849107.1"/>
    <property type="molecule type" value="Genomic_DNA"/>
</dbReference>
<keyword evidence="6 7" id="KW-0687">Ribonucleoprotein</keyword>
<comment type="subunit">
    <text evidence="7">Part of the ribosomal stalk of the 50S ribosomal subunit. Interacts with L10 and the large rRNA to form the base of the stalk. L10 forms an elongated spine to which L12 dimers bind in a sequential fashion forming a multimeric L10(L12)X complex.</text>
</comment>
<dbReference type="Pfam" id="PF00298">
    <property type="entry name" value="Ribosomal_L11"/>
    <property type="match status" value="1"/>
</dbReference>
<comment type="caution">
    <text evidence="12">The sequence shown here is derived from an EMBL/GenBank/DDBJ whole genome shotgun (WGS) entry which is preliminary data.</text>
</comment>
<dbReference type="Pfam" id="PF03946">
    <property type="entry name" value="Ribosomal_L11_N"/>
    <property type="match status" value="1"/>
</dbReference>
<feature type="domain" description="Large ribosomal subunit protein uL11 N-terminal" evidence="11">
    <location>
        <begin position="9"/>
        <end position="67"/>
    </location>
</feature>
<dbReference type="Proteomes" id="UP000736856">
    <property type="component" value="Unassembled WGS sequence"/>
</dbReference>
<reference evidence="12" key="1">
    <citation type="submission" date="2019-02" db="EMBL/GenBank/DDBJ databases">
        <title>A novel Candidatus Liberibacter species associated with the New Zealand native fuchsia psyllid, Ctenarytaina fuchsiae.</title>
        <authorList>
            <person name="Thompson S.M."/>
            <person name="Jorgensen N."/>
            <person name="David C."/>
            <person name="Bulman S.R."/>
            <person name="Smith G.R."/>
        </authorList>
    </citation>
    <scope>NUCLEOTIDE SEQUENCE</scope>
    <source>
        <strain evidence="12">Oxford</strain>
    </source>
</reference>
<dbReference type="InterPro" id="IPR036796">
    <property type="entry name" value="Ribosomal_uL11_N_sf"/>
</dbReference>
<evidence type="ECO:0000256" key="2">
    <source>
        <dbReference type="ARBA" id="ARBA00022481"/>
    </source>
</evidence>